<dbReference type="Gene3D" id="2.170.130.10">
    <property type="entry name" value="TonB-dependent receptor, plug domain"/>
    <property type="match status" value="1"/>
</dbReference>
<protein>
    <submittedName>
        <fullName evidence="3">SusC/RagA family TonB-linked outer membrane protein</fullName>
    </submittedName>
</protein>
<feature type="signal peptide" evidence="1">
    <location>
        <begin position="1"/>
        <end position="28"/>
    </location>
</feature>
<dbReference type="NCBIfam" id="TIGR04056">
    <property type="entry name" value="OMP_RagA_SusC"/>
    <property type="match status" value="1"/>
</dbReference>
<feature type="chain" id="PRO_5019862731" evidence="1">
    <location>
        <begin position="29"/>
        <end position="1041"/>
    </location>
</feature>
<evidence type="ECO:0000256" key="1">
    <source>
        <dbReference type="SAM" id="SignalP"/>
    </source>
</evidence>
<dbReference type="Pfam" id="PF07715">
    <property type="entry name" value="Plug"/>
    <property type="match status" value="1"/>
</dbReference>
<dbReference type="SUPFAM" id="SSF49464">
    <property type="entry name" value="Carboxypeptidase regulatory domain-like"/>
    <property type="match status" value="1"/>
</dbReference>
<accession>A0A494VHY6</accession>
<gene>
    <name evidence="3" type="ORF">HYN43_003480</name>
</gene>
<dbReference type="InterPro" id="IPR012910">
    <property type="entry name" value="Plug_dom"/>
</dbReference>
<dbReference type="InterPro" id="IPR037066">
    <property type="entry name" value="Plug_dom_sf"/>
</dbReference>
<dbReference type="OrthoDB" id="9768177at2"/>
<keyword evidence="4" id="KW-1185">Reference proteome</keyword>
<dbReference type="Proteomes" id="UP000270046">
    <property type="component" value="Chromosome"/>
</dbReference>
<organism evidence="3 4">
    <name type="scientific">Mucilaginibacter celer</name>
    <dbReference type="NCBI Taxonomy" id="2305508"/>
    <lineage>
        <taxon>Bacteria</taxon>
        <taxon>Pseudomonadati</taxon>
        <taxon>Bacteroidota</taxon>
        <taxon>Sphingobacteriia</taxon>
        <taxon>Sphingobacteriales</taxon>
        <taxon>Sphingobacteriaceae</taxon>
        <taxon>Mucilaginibacter</taxon>
    </lineage>
</organism>
<evidence type="ECO:0000313" key="4">
    <source>
        <dbReference type="Proteomes" id="UP000270046"/>
    </source>
</evidence>
<dbReference type="EMBL" id="CP032869">
    <property type="protein sequence ID" value="AYL94417.1"/>
    <property type="molecule type" value="Genomic_DNA"/>
</dbReference>
<dbReference type="AlphaFoldDB" id="A0A494VHY6"/>
<evidence type="ECO:0000259" key="2">
    <source>
        <dbReference type="Pfam" id="PF07715"/>
    </source>
</evidence>
<keyword evidence="1" id="KW-0732">Signal</keyword>
<reference evidence="3 4" key="1">
    <citation type="submission" date="2018-10" db="EMBL/GenBank/DDBJ databases">
        <title>Genome sequencing of Mucilaginibacter sp. HYN0043.</title>
        <authorList>
            <person name="Kim M."/>
            <person name="Yi H."/>
        </authorList>
    </citation>
    <scope>NUCLEOTIDE SEQUENCE [LARGE SCALE GENOMIC DNA]</scope>
    <source>
        <strain evidence="3 4">HYN0043</strain>
    </source>
</reference>
<dbReference type="InterPro" id="IPR008969">
    <property type="entry name" value="CarboxyPept-like_regulatory"/>
</dbReference>
<dbReference type="SUPFAM" id="SSF56935">
    <property type="entry name" value="Porins"/>
    <property type="match status" value="1"/>
</dbReference>
<evidence type="ECO:0000313" key="3">
    <source>
        <dbReference type="EMBL" id="AYL94417.1"/>
    </source>
</evidence>
<name>A0A494VHY6_9SPHI</name>
<sequence>MIYCYSKKYLAGIILMLSLMAKVSPAAAQDTTAVKKPAHPGWVSGVVLDEYSQPLPGVTITVKGKTGGFTSEPGGKFEVDAAPGSLLVFTYPNHLVKEVPVNAGKELVVKLEDSYLKIPQKIDVLYGTANRNNVLGSISSIYTNQLTTTPASLYVYALPAQLAGLYTQQYSGFTSFNLTPLSSGSVIGQTLVNTTSNNNASSDNSEFAISVRGQSPITVIDGVQREISSLDPESIESISVLKDGLSTILLGMNSSKPVVLVTTKRGEVGKPRITFTAATGIQKSLGLPKPLPAYEYAFLLNENLLSDGKIALYSGDDFAAFKNHTDPYRHPDVNWFETILNDHAPMSTYKLNINGGTTVARYSVSLGYFNQGGIFKTADEVPYNTNTNLSRYIINSDVGVQVTKNLNIDLQLFGRIQTTTEPGSSYNNILSDLFNTPNFAYPARNPDGSFGGNSVYKNNLLAAAQYSGYTQNNANDILANLDLNYNLNSITKGLTAKLKGNLSYQSITALNRSLGNAVYSFNADSTYSVFGGATAQNNSFATVYTSRQSYGQASLNYDRQFGKHNVSATLMYDTKSLITNYDLAEVVTNLAAKASYNYDNKYFIEAAVTRSGDNRYMPGHQWGTFYAGGLGWQMGNEGFIKDNISWINSWKWRGTYARTGNGNIGSQAQLYYSYLQTYGTNAAAQGRFFPVGTNYTTNYYWFDNTLANPYITWEGADKIDVGADISMFNNHVMLTADYYHDKYFNQLGTRGNTIALLGIPYTLENIRKNLYQGAELSLTYKNNISNFNYFVTGNINLQKSKILYMDELATPYSWNRRTGLPVNGTFYGYTALGFYQNAQDAATAPHIAGYTPQPGDIKYKDLNSDGVIDQFDQSTIGGTKPLIFYGLNFGFNYKGLSFTVILQGVKNRQINSQNPVVDHFGIDGLFASTTNQVYENATGRWTPETANTATLPRLAQTAFTNNSAFSTFWLKSGDYFRVKNAEIGYTLPYNLTHRLRLSGLRVFVNGENLATVAGFKGMDPEVMPFNYPIQRVFNAGVSVKL</sequence>
<proteinExistence type="predicted"/>
<feature type="domain" description="TonB-dependent receptor plug" evidence="2">
    <location>
        <begin position="190"/>
        <end position="254"/>
    </location>
</feature>
<dbReference type="KEGG" id="muh:HYN43_003480"/>
<dbReference type="InterPro" id="IPR023996">
    <property type="entry name" value="TonB-dep_OMP_SusC/RagA"/>
</dbReference>